<evidence type="ECO:0000313" key="1">
    <source>
        <dbReference type="EMBL" id="NMQ29980.1"/>
    </source>
</evidence>
<gene>
    <name evidence="1" type="ORF">E4Q23_20805</name>
</gene>
<dbReference type="Proteomes" id="UP000749010">
    <property type="component" value="Unassembled WGS sequence"/>
</dbReference>
<sequence length="35" mass="4119">MPQFLPPKNGVASEKTFQRIFRALDPQQFEVARDR</sequence>
<organism evidence="1 2">
    <name type="scientific">Candidatus Accumulibacter phosphatis</name>
    <dbReference type="NCBI Taxonomy" id="327160"/>
    <lineage>
        <taxon>Bacteria</taxon>
        <taxon>Pseudomonadati</taxon>
        <taxon>Pseudomonadota</taxon>
        <taxon>Betaproteobacteria</taxon>
        <taxon>Candidatus Accumulibacter</taxon>
    </lineage>
</organism>
<evidence type="ECO:0000313" key="2">
    <source>
        <dbReference type="Proteomes" id="UP000749010"/>
    </source>
</evidence>
<dbReference type="RefSeq" id="WP_169068440.1">
    <property type="nucleotide sequence ID" value="NZ_SPMY01000083.1"/>
</dbReference>
<reference evidence="1 2" key="1">
    <citation type="submission" date="2019-03" db="EMBL/GenBank/DDBJ databases">
        <title>Metabolic reconstructions from genomes of highly enriched 'Candidatus Accumulibacter' and 'Candidatus Competibacter' bioreactor populations.</title>
        <authorList>
            <person name="Annavajhala M.K."/>
            <person name="Welles L."/>
            <person name="Abbas B."/>
            <person name="Sorokin D."/>
            <person name="Park H."/>
            <person name="Van Loosdrecht M."/>
            <person name="Chandran K."/>
        </authorList>
    </citation>
    <scope>NUCLEOTIDE SEQUENCE [LARGE SCALE GENOMIC DNA]</scope>
    <source>
        <strain evidence="1 2">SBR_S</strain>
    </source>
</reference>
<dbReference type="EMBL" id="SPMY01000083">
    <property type="protein sequence ID" value="NMQ29980.1"/>
    <property type="molecule type" value="Genomic_DNA"/>
</dbReference>
<comment type="caution">
    <text evidence="1">The sequence shown here is derived from an EMBL/GenBank/DDBJ whole genome shotgun (WGS) entry which is preliminary data.</text>
</comment>
<name>A0ABX1U4P7_9PROT</name>
<accession>A0ABX1U4P7</accession>
<proteinExistence type="predicted"/>
<protein>
    <submittedName>
        <fullName evidence="1">Uncharacterized protein</fullName>
    </submittedName>
</protein>
<keyword evidence="2" id="KW-1185">Reference proteome</keyword>